<keyword evidence="13 14" id="KW-0326">Glycosidase</keyword>
<dbReference type="FunFam" id="1.10.340.30:FF:000002">
    <property type="entry name" value="Adenine DNA glycosylase"/>
    <property type="match status" value="1"/>
</dbReference>
<evidence type="ECO:0000256" key="5">
    <source>
        <dbReference type="ARBA" id="ARBA00022023"/>
    </source>
</evidence>
<dbReference type="GO" id="GO:0006298">
    <property type="term" value="P:mismatch repair"/>
    <property type="evidence" value="ECO:0007669"/>
    <property type="project" value="TreeGrafter"/>
</dbReference>
<evidence type="ECO:0000256" key="9">
    <source>
        <dbReference type="ARBA" id="ARBA00022801"/>
    </source>
</evidence>
<dbReference type="InterPro" id="IPR003265">
    <property type="entry name" value="HhH-GPD_domain"/>
</dbReference>
<comment type="similarity">
    <text evidence="3 14">Belongs to the Nth/MutY family.</text>
</comment>
<dbReference type="InterPro" id="IPR029119">
    <property type="entry name" value="MutY_C"/>
</dbReference>
<sequence length="430" mass="49136">MDASNGGSNGGSNDKAKKQSFPVLLLEWYAQGKRELPWRKTGDPYAIWVSEVMLQQTQVKTVIPYYERFLQRFPSVEQLGKATLDEVLTEWRGLGYYSRARRMWEGANYLLDQRGGEMPKDYDILLQVPGIGKYTAGAIASIAFGQRVPAVDGNVLRVVSRILAWSEPVETVRSYRHFSTHLAMWQPALQPGDFNQALMELGAMVCTPSKPMCESCPLSQLCEAYSQDDVLFYPVKKPKAKRQIVTRLTFVLRRGDKLYLQKRPPQGLLADLWEFPGVELSQDNLLKDSLPKVEAGELFNHFQKAVSERGFDGWVKEQFEKSVTLHGPVWYTFSHRHWKIIWVIVDLLEPLVLVEKLKPRECLDQIDQIGHIKQEGLEKNVLKEASEQYQADSKAVHRHEKHGDWILLQDLGRIALPVAFSAIIEDLTKI</sequence>
<dbReference type="RefSeq" id="WP_135546748.1">
    <property type="nucleotide sequence ID" value="NZ_SPQQ01000003.1"/>
</dbReference>
<dbReference type="Gene3D" id="1.10.1670.10">
    <property type="entry name" value="Helix-hairpin-Helix base-excision DNA repair enzymes (C-terminal)"/>
    <property type="match status" value="1"/>
</dbReference>
<evidence type="ECO:0000256" key="11">
    <source>
        <dbReference type="ARBA" id="ARBA00023014"/>
    </source>
</evidence>
<dbReference type="Pfam" id="PF00633">
    <property type="entry name" value="HHH"/>
    <property type="match status" value="1"/>
</dbReference>
<comment type="catalytic activity">
    <reaction evidence="1 14">
        <text>Hydrolyzes free adenine bases from 7,8-dihydro-8-oxoguanine:adenine mismatched double-stranded DNA, leaving an apurinic site.</text>
        <dbReference type="EC" id="3.2.2.31"/>
    </reaction>
</comment>
<evidence type="ECO:0000256" key="3">
    <source>
        <dbReference type="ARBA" id="ARBA00008343"/>
    </source>
</evidence>
<gene>
    <name evidence="16" type="primary">mutY</name>
    <name evidence="16" type="ORF">E4K67_11650</name>
</gene>
<dbReference type="CDD" id="cd00056">
    <property type="entry name" value="ENDO3c"/>
    <property type="match status" value="1"/>
</dbReference>
<evidence type="ECO:0000313" key="17">
    <source>
        <dbReference type="Proteomes" id="UP000298460"/>
    </source>
</evidence>
<comment type="function">
    <text evidence="2">Adenine glycosylase active on G-A mispairs. MutY also corrects error-prone DNA synthesis past GO lesions which are due to the oxidatively damaged form of guanine: 7,8-dihydro-8-oxoguanine (8-oxo-dGTP).</text>
</comment>
<proteinExistence type="inferred from homology"/>
<dbReference type="SMART" id="SM00478">
    <property type="entry name" value="ENDO3c"/>
    <property type="match status" value="1"/>
</dbReference>
<dbReference type="EC" id="3.2.2.31" evidence="4 14"/>
<name>A0A4Z0R6U8_9FIRM</name>
<keyword evidence="12" id="KW-0234">DNA repair</keyword>
<evidence type="ECO:0000313" key="16">
    <source>
        <dbReference type="EMBL" id="TGE38570.1"/>
    </source>
</evidence>
<dbReference type="GO" id="GO:0006284">
    <property type="term" value="P:base-excision repair"/>
    <property type="evidence" value="ECO:0007669"/>
    <property type="project" value="UniProtKB-UniRule"/>
</dbReference>
<dbReference type="Pfam" id="PF14815">
    <property type="entry name" value="NUDIX_4"/>
    <property type="match status" value="1"/>
</dbReference>
<dbReference type="GO" id="GO:0046872">
    <property type="term" value="F:metal ion binding"/>
    <property type="evidence" value="ECO:0007669"/>
    <property type="project" value="UniProtKB-UniRule"/>
</dbReference>
<evidence type="ECO:0000256" key="12">
    <source>
        <dbReference type="ARBA" id="ARBA00023204"/>
    </source>
</evidence>
<dbReference type="Gene3D" id="3.90.79.10">
    <property type="entry name" value="Nucleoside Triphosphate Pyrophosphohydrolase"/>
    <property type="match status" value="1"/>
</dbReference>
<evidence type="ECO:0000256" key="10">
    <source>
        <dbReference type="ARBA" id="ARBA00023004"/>
    </source>
</evidence>
<dbReference type="InterPro" id="IPR015797">
    <property type="entry name" value="NUDIX_hydrolase-like_dom_sf"/>
</dbReference>
<dbReference type="InterPro" id="IPR003651">
    <property type="entry name" value="Endonuclease3_FeS-loop_motif"/>
</dbReference>
<dbReference type="InterPro" id="IPR023170">
    <property type="entry name" value="HhH_base_excis_C"/>
</dbReference>
<keyword evidence="9" id="KW-0378">Hydrolase</keyword>
<dbReference type="PANTHER" id="PTHR42944">
    <property type="entry name" value="ADENINE DNA GLYCOSYLASE"/>
    <property type="match status" value="1"/>
</dbReference>
<keyword evidence="8 14" id="KW-0227">DNA damage</keyword>
<dbReference type="GO" id="GO:0032357">
    <property type="term" value="F:oxidized purine DNA binding"/>
    <property type="evidence" value="ECO:0007669"/>
    <property type="project" value="TreeGrafter"/>
</dbReference>
<evidence type="ECO:0000256" key="13">
    <source>
        <dbReference type="ARBA" id="ARBA00023295"/>
    </source>
</evidence>
<dbReference type="GO" id="GO:0035485">
    <property type="term" value="F:adenine/guanine mispair binding"/>
    <property type="evidence" value="ECO:0007669"/>
    <property type="project" value="TreeGrafter"/>
</dbReference>
<dbReference type="NCBIfam" id="TIGR01084">
    <property type="entry name" value="mutY"/>
    <property type="match status" value="1"/>
</dbReference>
<dbReference type="InterPro" id="IPR011257">
    <property type="entry name" value="DNA_glycosylase"/>
</dbReference>
<dbReference type="SMART" id="SM00525">
    <property type="entry name" value="FES"/>
    <property type="match status" value="1"/>
</dbReference>
<keyword evidence="11" id="KW-0411">Iron-sulfur</keyword>
<dbReference type="InterPro" id="IPR000445">
    <property type="entry name" value="HhH_motif"/>
</dbReference>
<dbReference type="SUPFAM" id="SSF55811">
    <property type="entry name" value="Nudix"/>
    <property type="match status" value="1"/>
</dbReference>
<keyword evidence="6" id="KW-0004">4Fe-4S</keyword>
<dbReference type="GO" id="GO:0000701">
    <property type="term" value="F:purine-specific mismatch base pair DNA N-glycosylase activity"/>
    <property type="evidence" value="ECO:0007669"/>
    <property type="project" value="UniProtKB-EC"/>
</dbReference>
<dbReference type="Gene3D" id="1.10.340.30">
    <property type="entry name" value="Hypothetical protein, domain 2"/>
    <property type="match status" value="1"/>
</dbReference>
<evidence type="ECO:0000256" key="7">
    <source>
        <dbReference type="ARBA" id="ARBA00022723"/>
    </source>
</evidence>
<dbReference type="OrthoDB" id="9802365at2"/>
<comment type="cofactor">
    <cofactor evidence="14">
        <name>[4Fe-4S] cluster</name>
        <dbReference type="ChEBI" id="CHEBI:49883"/>
    </cofactor>
    <text evidence="14">Binds 1 [4Fe-4S] cluster.</text>
</comment>
<dbReference type="InterPro" id="IPR044298">
    <property type="entry name" value="MIG/MutY"/>
</dbReference>
<feature type="domain" description="HhH-GPD" evidence="15">
    <location>
        <begin position="53"/>
        <end position="204"/>
    </location>
</feature>
<dbReference type="GO" id="GO:0034039">
    <property type="term" value="F:8-oxo-7,8-dihydroguanine DNA N-glycosylase activity"/>
    <property type="evidence" value="ECO:0007669"/>
    <property type="project" value="TreeGrafter"/>
</dbReference>
<accession>A0A4Z0R6U8</accession>
<dbReference type="PANTHER" id="PTHR42944:SF1">
    <property type="entry name" value="ADENINE DNA GLYCOSYLASE"/>
    <property type="match status" value="1"/>
</dbReference>
<evidence type="ECO:0000256" key="4">
    <source>
        <dbReference type="ARBA" id="ARBA00012045"/>
    </source>
</evidence>
<keyword evidence="10 14" id="KW-0408">Iron</keyword>
<comment type="caution">
    <text evidence="16">The sequence shown here is derived from an EMBL/GenBank/DDBJ whole genome shotgun (WGS) entry which is preliminary data.</text>
</comment>
<reference evidence="16 17" key="1">
    <citation type="submission" date="2019-03" db="EMBL/GenBank/DDBJ databases">
        <title>Draft Genome Sequence of Desulfosporosinus fructosivorans Strain 63.6F, Isolated from Marine Sediment in the Baltic Sea.</title>
        <authorList>
            <person name="Hausmann B."/>
            <person name="Vandieken V."/>
            <person name="Pjevac P."/>
            <person name="Schreck K."/>
            <person name="Herbold C.W."/>
            <person name="Loy A."/>
        </authorList>
    </citation>
    <scope>NUCLEOTIDE SEQUENCE [LARGE SCALE GENOMIC DNA]</scope>
    <source>
        <strain evidence="16 17">63.6F</strain>
    </source>
</reference>
<evidence type="ECO:0000259" key="15">
    <source>
        <dbReference type="SMART" id="SM00478"/>
    </source>
</evidence>
<dbReference type="Proteomes" id="UP000298460">
    <property type="component" value="Unassembled WGS sequence"/>
</dbReference>
<dbReference type="InterPro" id="IPR005760">
    <property type="entry name" value="A/G_AdeGlyc_MutY"/>
</dbReference>
<dbReference type="SUPFAM" id="SSF48150">
    <property type="entry name" value="DNA-glycosylase"/>
    <property type="match status" value="1"/>
</dbReference>
<evidence type="ECO:0000256" key="6">
    <source>
        <dbReference type="ARBA" id="ARBA00022485"/>
    </source>
</evidence>
<evidence type="ECO:0000256" key="1">
    <source>
        <dbReference type="ARBA" id="ARBA00000843"/>
    </source>
</evidence>
<organism evidence="16 17">
    <name type="scientific">Desulfosporosinus fructosivorans</name>
    <dbReference type="NCBI Taxonomy" id="2018669"/>
    <lineage>
        <taxon>Bacteria</taxon>
        <taxon>Bacillati</taxon>
        <taxon>Bacillota</taxon>
        <taxon>Clostridia</taxon>
        <taxon>Eubacteriales</taxon>
        <taxon>Desulfitobacteriaceae</taxon>
        <taxon>Desulfosporosinus</taxon>
    </lineage>
</organism>
<keyword evidence="17" id="KW-1185">Reference proteome</keyword>
<protein>
    <recommendedName>
        <fullName evidence="5 14">Adenine DNA glycosylase</fullName>
        <ecNumber evidence="4 14">3.2.2.31</ecNumber>
    </recommendedName>
</protein>
<evidence type="ECO:0000256" key="14">
    <source>
        <dbReference type="RuleBase" id="RU365096"/>
    </source>
</evidence>
<dbReference type="CDD" id="cd03431">
    <property type="entry name" value="NUDIX_DNA_Glycosylase_C-MutY"/>
    <property type="match status" value="1"/>
</dbReference>
<evidence type="ECO:0000256" key="8">
    <source>
        <dbReference type="ARBA" id="ARBA00022763"/>
    </source>
</evidence>
<keyword evidence="7" id="KW-0479">Metal-binding</keyword>
<dbReference type="AlphaFoldDB" id="A0A4Z0R6U8"/>
<dbReference type="GO" id="GO:0051539">
    <property type="term" value="F:4 iron, 4 sulfur cluster binding"/>
    <property type="evidence" value="ECO:0007669"/>
    <property type="project" value="UniProtKB-UniRule"/>
</dbReference>
<dbReference type="EMBL" id="SPQQ01000003">
    <property type="protein sequence ID" value="TGE38570.1"/>
    <property type="molecule type" value="Genomic_DNA"/>
</dbReference>
<dbReference type="Pfam" id="PF00730">
    <property type="entry name" value="HhH-GPD"/>
    <property type="match status" value="1"/>
</dbReference>
<evidence type="ECO:0000256" key="2">
    <source>
        <dbReference type="ARBA" id="ARBA00002933"/>
    </source>
</evidence>